<evidence type="ECO:0000313" key="3">
    <source>
        <dbReference type="Proteomes" id="UP001604336"/>
    </source>
</evidence>
<evidence type="ECO:0000256" key="1">
    <source>
        <dbReference type="SAM" id="MobiDB-lite"/>
    </source>
</evidence>
<sequence>MSFGSDDSQNQSDVRTNPSIRRESPSSSSSSEAVGEVNQAPSASCPSTPSTSGREACPAVPLKKVVGKKGMDAGVPKMRGSLDKRNSPAVKVLDKELRRSATKASMAHSRITMEELEDIPLSYDIPTSVALRTPSLEERADDPPERFVAICKPVMQ</sequence>
<dbReference type="EMBL" id="JBFOLK010000013">
    <property type="protein sequence ID" value="KAL2466017.1"/>
    <property type="molecule type" value="Genomic_DNA"/>
</dbReference>
<feature type="compositionally biased region" description="Polar residues" evidence="1">
    <location>
        <begin position="1"/>
        <end position="17"/>
    </location>
</feature>
<proteinExistence type="predicted"/>
<organism evidence="2 3">
    <name type="scientific">Abeliophyllum distichum</name>
    <dbReference type="NCBI Taxonomy" id="126358"/>
    <lineage>
        <taxon>Eukaryota</taxon>
        <taxon>Viridiplantae</taxon>
        <taxon>Streptophyta</taxon>
        <taxon>Embryophyta</taxon>
        <taxon>Tracheophyta</taxon>
        <taxon>Spermatophyta</taxon>
        <taxon>Magnoliopsida</taxon>
        <taxon>eudicotyledons</taxon>
        <taxon>Gunneridae</taxon>
        <taxon>Pentapetalae</taxon>
        <taxon>asterids</taxon>
        <taxon>lamiids</taxon>
        <taxon>Lamiales</taxon>
        <taxon>Oleaceae</taxon>
        <taxon>Forsythieae</taxon>
        <taxon>Abeliophyllum</taxon>
    </lineage>
</organism>
<dbReference type="AlphaFoldDB" id="A0ABD1PQ27"/>
<dbReference type="Proteomes" id="UP001604336">
    <property type="component" value="Unassembled WGS sequence"/>
</dbReference>
<evidence type="ECO:0000313" key="2">
    <source>
        <dbReference type="EMBL" id="KAL2466017.1"/>
    </source>
</evidence>
<reference evidence="3" key="1">
    <citation type="submission" date="2024-07" db="EMBL/GenBank/DDBJ databases">
        <title>Two chromosome-level genome assemblies of Korean endemic species Abeliophyllum distichum and Forsythia ovata (Oleaceae).</title>
        <authorList>
            <person name="Jang H."/>
        </authorList>
    </citation>
    <scope>NUCLEOTIDE SEQUENCE [LARGE SCALE GENOMIC DNA]</scope>
</reference>
<name>A0ABD1PQ27_9LAMI</name>
<gene>
    <name evidence="2" type="ORF">Adt_41868</name>
</gene>
<comment type="caution">
    <text evidence="2">The sequence shown here is derived from an EMBL/GenBank/DDBJ whole genome shotgun (WGS) entry which is preliminary data.</text>
</comment>
<keyword evidence="3" id="KW-1185">Reference proteome</keyword>
<accession>A0ABD1PQ27</accession>
<feature type="region of interest" description="Disordered" evidence="1">
    <location>
        <begin position="1"/>
        <end position="62"/>
    </location>
</feature>
<feature type="compositionally biased region" description="Low complexity" evidence="1">
    <location>
        <begin position="40"/>
        <end position="52"/>
    </location>
</feature>
<protein>
    <submittedName>
        <fullName evidence="2">Uncharacterized protein</fullName>
    </submittedName>
</protein>